<evidence type="ECO:0000313" key="9">
    <source>
        <dbReference type="EMBL" id="PXV86242.1"/>
    </source>
</evidence>
<sequence>MKKGYYALAVFLGGCSYGILSTFVKLAYAAGFSLTEVSGGQYFFGTVIIWGAVLFTKNNKISLKEAFILLLCGIPFALTGLFYYQSLKTLNASMAIVFLFQFVWIGTLFDWIFYKKKPTKGKLLSIVILLIGSFLAANITTQQGVALSWQGVIWGLLSSLTYTLSLFLSSIVGKNTTPLLKSALFSTGAFIVIIVLLRPTFLFNFSVLMGMAPYGLILGIFGVVLPPLLFLIGMPHVGPGLGTILPASELPVAIIMSLVVLKEQVNWLQWVGVILILAGIIGSNIRLDKEKADEVKDCSNVTF</sequence>
<evidence type="ECO:0000313" key="10">
    <source>
        <dbReference type="EMBL" id="RDY31583.1"/>
    </source>
</evidence>
<evidence type="ECO:0000256" key="2">
    <source>
        <dbReference type="ARBA" id="ARBA00007362"/>
    </source>
</evidence>
<feature type="transmembrane region" description="Helical" evidence="7">
    <location>
        <begin position="244"/>
        <end position="261"/>
    </location>
</feature>
<evidence type="ECO:0000256" key="1">
    <source>
        <dbReference type="ARBA" id="ARBA00004651"/>
    </source>
</evidence>
<dbReference type="EMBL" id="NOKA02000013">
    <property type="protein sequence ID" value="RDY31583.1"/>
    <property type="molecule type" value="Genomic_DNA"/>
</dbReference>
<dbReference type="AlphaFoldDB" id="A0A255IKB8"/>
<dbReference type="Proteomes" id="UP000216411">
    <property type="component" value="Unassembled WGS sequence"/>
</dbReference>
<dbReference type="InterPro" id="IPR051258">
    <property type="entry name" value="Diverse_Substrate_Transporter"/>
</dbReference>
<gene>
    <name evidence="9" type="ORF">C8E03_11327</name>
    <name evidence="10" type="ORF">CG710_008960</name>
</gene>
<evidence type="ECO:0000259" key="8">
    <source>
        <dbReference type="Pfam" id="PF00892"/>
    </source>
</evidence>
<evidence type="ECO:0000313" key="12">
    <source>
        <dbReference type="Proteomes" id="UP000247523"/>
    </source>
</evidence>
<dbReference type="PANTHER" id="PTHR42920:SF5">
    <property type="entry name" value="EAMA DOMAIN-CONTAINING PROTEIN"/>
    <property type="match status" value="1"/>
</dbReference>
<feature type="transmembrane region" description="Helical" evidence="7">
    <location>
        <begin position="267"/>
        <end position="287"/>
    </location>
</feature>
<feature type="domain" description="EamA" evidence="8">
    <location>
        <begin position="150"/>
        <end position="283"/>
    </location>
</feature>
<dbReference type="Pfam" id="PF00892">
    <property type="entry name" value="EamA"/>
    <property type="match status" value="2"/>
</dbReference>
<feature type="domain" description="EamA" evidence="8">
    <location>
        <begin position="7"/>
        <end position="136"/>
    </location>
</feature>
<feature type="transmembrane region" description="Helical" evidence="7">
    <location>
        <begin position="67"/>
        <end position="84"/>
    </location>
</feature>
<dbReference type="InterPro" id="IPR000620">
    <property type="entry name" value="EamA_dom"/>
</dbReference>
<accession>A0A255IKB8</accession>
<keyword evidence="6 7" id="KW-0472">Membrane</keyword>
<dbReference type="SUPFAM" id="SSF103481">
    <property type="entry name" value="Multidrug resistance efflux transporter EmrE"/>
    <property type="match status" value="2"/>
</dbReference>
<name>A0A255IKB8_9FIRM</name>
<evidence type="ECO:0000256" key="7">
    <source>
        <dbReference type="SAM" id="Phobius"/>
    </source>
</evidence>
<dbReference type="EMBL" id="QICS01000013">
    <property type="protein sequence ID" value="PXV86242.1"/>
    <property type="molecule type" value="Genomic_DNA"/>
</dbReference>
<feature type="transmembrane region" description="Helical" evidence="7">
    <location>
        <begin position="152"/>
        <end position="172"/>
    </location>
</feature>
<reference evidence="9 12" key="2">
    <citation type="submission" date="2018-05" db="EMBL/GenBank/DDBJ databases">
        <title>Genomic Encyclopedia of Type Strains, Phase IV (KMG-IV): sequencing the most valuable type-strain genomes for metagenomic binning, comparative biology and taxonomic classification.</title>
        <authorList>
            <person name="Goeker M."/>
        </authorList>
    </citation>
    <scope>NUCLEOTIDE SEQUENCE [LARGE SCALE GENOMIC DNA]</scope>
    <source>
        <strain evidence="9 12">DSM 28816</strain>
    </source>
</reference>
<feature type="transmembrane region" description="Helical" evidence="7">
    <location>
        <begin position="211"/>
        <end position="232"/>
    </location>
</feature>
<keyword evidence="3" id="KW-1003">Cell membrane</keyword>
<feature type="transmembrane region" description="Helical" evidence="7">
    <location>
        <begin position="184"/>
        <end position="205"/>
    </location>
</feature>
<dbReference type="InterPro" id="IPR037185">
    <property type="entry name" value="EmrE-like"/>
</dbReference>
<evidence type="ECO:0000313" key="11">
    <source>
        <dbReference type="Proteomes" id="UP000216411"/>
    </source>
</evidence>
<feature type="transmembrane region" description="Helical" evidence="7">
    <location>
        <begin position="90"/>
        <end position="111"/>
    </location>
</feature>
<comment type="similarity">
    <text evidence="2">Belongs to the EamA transporter family.</text>
</comment>
<comment type="caution">
    <text evidence="9">The sequence shown here is derived from an EMBL/GenBank/DDBJ whole genome shotgun (WGS) entry which is preliminary data.</text>
</comment>
<evidence type="ECO:0000256" key="5">
    <source>
        <dbReference type="ARBA" id="ARBA00022989"/>
    </source>
</evidence>
<protein>
    <submittedName>
        <fullName evidence="10">EamA/RhaT family transporter</fullName>
    </submittedName>
    <submittedName>
        <fullName evidence="9">Threonine/homoserine efflux transporter RhtA</fullName>
    </submittedName>
</protein>
<comment type="subcellular location">
    <subcellularLocation>
        <location evidence="1">Cell membrane</location>
        <topology evidence="1">Multi-pass membrane protein</topology>
    </subcellularLocation>
</comment>
<feature type="transmembrane region" description="Helical" evidence="7">
    <location>
        <begin position="123"/>
        <end position="140"/>
    </location>
</feature>
<keyword evidence="11" id="KW-1185">Reference proteome</keyword>
<feature type="transmembrane region" description="Helical" evidence="7">
    <location>
        <begin position="39"/>
        <end position="55"/>
    </location>
</feature>
<evidence type="ECO:0000256" key="4">
    <source>
        <dbReference type="ARBA" id="ARBA00022692"/>
    </source>
</evidence>
<dbReference type="Proteomes" id="UP000247523">
    <property type="component" value="Unassembled WGS sequence"/>
</dbReference>
<dbReference type="PANTHER" id="PTHR42920">
    <property type="entry name" value="OS03G0707200 PROTEIN-RELATED"/>
    <property type="match status" value="1"/>
</dbReference>
<organism evidence="9 12">
    <name type="scientific">Lachnotalea glycerini</name>
    <dbReference type="NCBI Taxonomy" id="1763509"/>
    <lineage>
        <taxon>Bacteria</taxon>
        <taxon>Bacillati</taxon>
        <taxon>Bacillota</taxon>
        <taxon>Clostridia</taxon>
        <taxon>Lachnospirales</taxon>
        <taxon>Lachnospiraceae</taxon>
        <taxon>Lachnotalea</taxon>
    </lineage>
</organism>
<reference evidence="10 11" key="1">
    <citation type="journal article" date="2017" name="Genome Announc.">
        <title>Draft Genome Sequence of a Sporulating and Motile Strain of Lachnotalea glycerini Isolated from Water in Quebec City, Canada.</title>
        <authorList>
            <person name="Maheux A.F."/>
            <person name="Boudreau D.K."/>
            <person name="Berube E."/>
            <person name="Boissinot M."/>
            <person name="Raymond F."/>
            <person name="Brodeur S."/>
            <person name="Corbeil J."/>
            <person name="Isabel S."/>
            <person name="Omar R.F."/>
            <person name="Bergeron M.G."/>
        </authorList>
    </citation>
    <scope>NUCLEOTIDE SEQUENCE [LARGE SCALE GENOMIC DNA]</scope>
    <source>
        <strain evidence="10 11">CCRI-19302</strain>
    </source>
</reference>
<evidence type="ECO:0000256" key="3">
    <source>
        <dbReference type="ARBA" id="ARBA00022475"/>
    </source>
</evidence>
<dbReference type="GO" id="GO:0005886">
    <property type="term" value="C:plasma membrane"/>
    <property type="evidence" value="ECO:0007669"/>
    <property type="project" value="UniProtKB-SubCell"/>
</dbReference>
<evidence type="ECO:0000256" key="6">
    <source>
        <dbReference type="ARBA" id="ARBA00023136"/>
    </source>
</evidence>
<reference evidence="10" key="3">
    <citation type="submission" date="2018-07" db="EMBL/GenBank/DDBJ databases">
        <authorList>
            <person name="Quirk P.G."/>
            <person name="Krulwich T.A."/>
        </authorList>
    </citation>
    <scope>NUCLEOTIDE SEQUENCE</scope>
    <source>
        <strain evidence="10">CCRI-19302</strain>
    </source>
</reference>
<dbReference type="PROSITE" id="PS51257">
    <property type="entry name" value="PROKAR_LIPOPROTEIN"/>
    <property type="match status" value="1"/>
</dbReference>
<proteinExistence type="inferred from homology"/>
<dbReference type="OrthoDB" id="3180815at2"/>
<dbReference type="RefSeq" id="WP_094377072.1">
    <property type="nucleotide sequence ID" value="NZ_NOKA02000013.1"/>
</dbReference>
<keyword evidence="5 7" id="KW-1133">Transmembrane helix</keyword>
<keyword evidence="4 7" id="KW-0812">Transmembrane</keyword>